<dbReference type="STRING" id="50990.A0A4Y7QHE6"/>
<dbReference type="PANTHER" id="PTHR43157">
    <property type="entry name" value="PHOSPHATIDYLINOSITOL-GLYCAN BIOSYNTHESIS CLASS F PROTEIN-RELATED"/>
    <property type="match status" value="1"/>
</dbReference>
<name>A0A4Y7QHE6_9AGAM</name>
<organism evidence="2 3">
    <name type="scientific">Rickenella mellea</name>
    <dbReference type="NCBI Taxonomy" id="50990"/>
    <lineage>
        <taxon>Eukaryota</taxon>
        <taxon>Fungi</taxon>
        <taxon>Dikarya</taxon>
        <taxon>Basidiomycota</taxon>
        <taxon>Agaricomycotina</taxon>
        <taxon>Agaricomycetes</taxon>
        <taxon>Hymenochaetales</taxon>
        <taxon>Rickenellaceae</taxon>
        <taxon>Rickenella</taxon>
    </lineage>
</organism>
<dbReference type="InterPro" id="IPR002347">
    <property type="entry name" value="SDR_fam"/>
</dbReference>
<accession>A0A4Y7QHE6</accession>
<evidence type="ECO:0000313" key="2">
    <source>
        <dbReference type="EMBL" id="TDL27093.1"/>
    </source>
</evidence>
<dbReference type="AlphaFoldDB" id="A0A4Y7QHE6"/>
<dbReference type="Gene3D" id="3.40.50.720">
    <property type="entry name" value="NAD(P)-binding Rossmann-like Domain"/>
    <property type="match status" value="1"/>
</dbReference>
<reference evidence="2 3" key="1">
    <citation type="submission" date="2018-06" db="EMBL/GenBank/DDBJ databases">
        <title>A transcriptomic atlas of mushroom development highlights an independent origin of complex multicellularity.</title>
        <authorList>
            <consortium name="DOE Joint Genome Institute"/>
            <person name="Krizsan K."/>
            <person name="Almasi E."/>
            <person name="Merenyi Z."/>
            <person name="Sahu N."/>
            <person name="Viragh M."/>
            <person name="Koszo T."/>
            <person name="Mondo S."/>
            <person name="Kiss B."/>
            <person name="Balint B."/>
            <person name="Kues U."/>
            <person name="Barry K."/>
            <person name="Hegedus J.C."/>
            <person name="Henrissat B."/>
            <person name="Johnson J."/>
            <person name="Lipzen A."/>
            <person name="Ohm R."/>
            <person name="Nagy I."/>
            <person name="Pangilinan J."/>
            <person name="Yan J."/>
            <person name="Xiong Y."/>
            <person name="Grigoriev I.V."/>
            <person name="Hibbett D.S."/>
            <person name="Nagy L.G."/>
        </authorList>
    </citation>
    <scope>NUCLEOTIDE SEQUENCE [LARGE SCALE GENOMIC DNA]</scope>
    <source>
        <strain evidence="2 3">SZMC22713</strain>
    </source>
</reference>
<dbReference type="InterPro" id="IPR036291">
    <property type="entry name" value="NAD(P)-bd_dom_sf"/>
</dbReference>
<dbReference type="GO" id="GO:0016491">
    <property type="term" value="F:oxidoreductase activity"/>
    <property type="evidence" value="ECO:0007669"/>
    <property type="project" value="UniProtKB-KW"/>
</dbReference>
<dbReference type="Pfam" id="PF00106">
    <property type="entry name" value="adh_short"/>
    <property type="match status" value="1"/>
</dbReference>
<evidence type="ECO:0000256" key="1">
    <source>
        <dbReference type="ARBA" id="ARBA00023002"/>
    </source>
</evidence>
<protein>
    <submittedName>
        <fullName evidence="2">NAD-binding protein</fullName>
    </submittedName>
</protein>
<dbReference type="PRINTS" id="PR00081">
    <property type="entry name" value="GDHRDH"/>
</dbReference>
<dbReference type="CDD" id="cd05327">
    <property type="entry name" value="retinol-DH_like_SDR_c_like"/>
    <property type="match status" value="1"/>
</dbReference>
<keyword evidence="3" id="KW-1185">Reference proteome</keyword>
<evidence type="ECO:0000313" key="3">
    <source>
        <dbReference type="Proteomes" id="UP000294933"/>
    </source>
</evidence>
<dbReference type="EMBL" id="ML170160">
    <property type="protein sequence ID" value="TDL27093.1"/>
    <property type="molecule type" value="Genomic_DNA"/>
</dbReference>
<proteinExistence type="predicted"/>
<dbReference type="SUPFAM" id="SSF51735">
    <property type="entry name" value="NAD(P)-binding Rossmann-fold domains"/>
    <property type="match status" value="1"/>
</dbReference>
<keyword evidence="1" id="KW-0560">Oxidoreductase</keyword>
<dbReference type="OrthoDB" id="191139at2759"/>
<dbReference type="Proteomes" id="UP000294933">
    <property type="component" value="Unassembled WGS sequence"/>
</dbReference>
<dbReference type="VEuPathDB" id="FungiDB:BD410DRAFT_714920"/>
<dbReference type="PANTHER" id="PTHR43157:SF31">
    <property type="entry name" value="PHOSPHATIDYLINOSITOL-GLYCAN BIOSYNTHESIS CLASS F PROTEIN"/>
    <property type="match status" value="1"/>
</dbReference>
<gene>
    <name evidence="2" type="ORF">BD410DRAFT_714920</name>
</gene>
<sequence length="315" mass="34585">MGNALWTLRSFADQGFPPKSKFNVTDIPDLTGKVVIVTGGNTGIGKETVKALLQHNAKVYMASRSKAKAEEAIADLKKDTGKEAIFLQLDLASLDAVKKAAEEYTNKESRLHILFNNGGVMIPPVKEVTVDGYDLQFGTNVLGHFYFTKLLLPTLLETAKDTPDGKVRVVNTSSSMHMVGKLNFDTFRDGKKRLGMGTQSLYGQSKFGNVVFSRELARRYGDQGIVSTSLNPGNLKTDLQRHAPALVRSIMNSILYPAPYGALTQLYAGTSPDGADMNGKYLIPWARIGTPRKETSDPEAGVKLWEWLEEQVKGR</sequence>